<dbReference type="AlphaFoldDB" id="A0A2P8QZE6"/>
<evidence type="ECO:0000256" key="2">
    <source>
        <dbReference type="SAM" id="SignalP"/>
    </source>
</evidence>
<keyword evidence="1" id="KW-0472">Membrane</keyword>
<feature type="chain" id="PRO_5015707398" description="Excinuclease ABC subunit A" evidence="2">
    <location>
        <begin position="20"/>
        <end position="287"/>
    </location>
</feature>
<comment type="caution">
    <text evidence="3">The sequence shown here is derived from an EMBL/GenBank/DDBJ whole genome shotgun (WGS) entry which is preliminary data.</text>
</comment>
<gene>
    <name evidence="3" type="ORF">CQ405_07485</name>
</gene>
<name>A0A2P8QZE6_9BACT</name>
<accession>A0A2P8QZE6</accession>
<keyword evidence="2" id="KW-0732">Signal</keyword>
<dbReference type="EMBL" id="PDHH01000006">
    <property type="protein sequence ID" value="PSM51628.1"/>
    <property type="molecule type" value="Genomic_DNA"/>
</dbReference>
<dbReference type="Proteomes" id="UP000240535">
    <property type="component" value="Unassembled WGS sequence"/>
</dbReference>
<dbReference type="RefSeq" id="WP_106872281.1">
    <property type="nucleotide sequence ID" value="NZ_CP053841.1"/>
</dbReference>
<keyword evidence="1" id="KW-0812">Transmembrane</keyword>
<evidence type="ECO:0000256" key="1">
    <source>
        <dbReference type="SAM" id="Phobius"/>
    </source>
</evidence>
<evidence type="ECO:0000313" key="4">
    <source>
        <dbReference type="Proteomes" id="UP000240535"/>
    </source>
</evidence>
<evidence type="ECO:0000313" key="3">
    <source>
        <dbReference type="EMBL" id="PSM51628.1"/>
    </source>
</evidence>
<feature type="signal peptide" evidence="2">
    <location>
        <begin position="1"/>
        <end position="19"/>
    </location>
</feature>
<protein>
    <recommendedName>
        <fullName evidence="5">Excinuclease ABC subunit A</fullName>
    </recommendedName>
</protein>
<evidence type="ECO:0008006" key="5">
    <source>
        <dbReference type="Google" id="ProtNLM"/>
    </source>
</evidence>
<reference evidence="4" key="1">
    <citation type="submission" date="2017-10" db="EMBL/GenBank/DDBJ databases">
        <title>Campylobacter species from seals.</title>
        <authorList>
            <person name="Gilbert M.J."/>
            <person name="Zomer A.L."/>
            <person name="Timmerman A.J."/>
            <person name="Duim B."/>
            <person name="Wagenaar J.A."/>
        </authorList>
    </citation>
    <scope>NUCLEOTIDE SEQUENCE [LARGE SCALE GENOMIC DNA]</scope>
    <source>
        <strain evidence="4">17S00004-5</strain>
    </source>
</reference>
<proteinExistence type="predicted"/>
<keyword evidence="4" id="KW-1185">Reference proteome</keyword>
<keyword evidence="1" id="KW-1133">Transmembrane helix</keyword>
<organism evidence="3 4">
    <name type="scientific">Campylobacter blaseri</name>
    <dbReference type="NCBI Taxonomy" id="2042961"/>
    <lineage>
        <taxon>Bacteria</taxon>
        <taxon>Pseudomonadati</taxon>
        <taxon>Campylobacterota</taxon>
        <taxon>Epsilonproteobacteria</taxon>
        <taxon>Campylobacterales</taxon>
        <taxon>Campylobacteraceae</taxon>
        <taxon>Campylobacter</taxon>
    </lineage>
</organism>
<sequence length="287" mass="33511">MVKRNLILTFLMLAINLGATTLISQNTYKFQDRIEVALVFDNEFDGEIFLTKNEDNFNIFLRNVKSKEKFLSNVNSKIISSFTIENVKDGVELVVVGDKNLELDAELSKDNKTLNIKFIDKNLANSINEISKKEIVTQKETTKNSSNFKITYIIIPFILIVTLVFLYFKFKKLPSENLDFKGFDDFEDSAFKNLDDNIQEKNEEVIVEEKHSEELDKENLDVNLRPNVIYNNKITNDRELLLIEKDGKIYISFLTKDNELPEKSYNEMLEHEDKFQEFLEICKNKTI</sequence>
<feature type="transmembrane region" description="Helical" evidence="1">
    <location>
        <begin position="150"/>
        <end position="168"/>
    </location>
</feature>
<dbReference type="OrthoDB" id="5363752at2"/>